<accession>A0ABU8WRP8</accession>
<evidence type="ECO:0000313" key="1">
    <source>
        <dbReference type="EMBL" id="MEJ8849515.1"/>
    </source>
</evidence>
<proteinExistence type="predicted"/>
<reference evidence="1 2" key="1">
    <citation type="submission" date="2024-03" db="EMBL/GenBank/DDBJ databases">
        <title>Novel species of the genus Variovorax.</title>
        <authorList>
            <person name="Liu Q."/>
            <person name="Xin Y.-H."/>
        </authorList>
    </citation>
    <scope>NUCLEOTIDE SEQUENCE [LARGE SCALE GENOMIC DNA]</scope>
    <source>
        <strain evidence="1 2">KACC 18900</strain>
    </source>
</reference>
<dbReference type="RefSeq" id="WP_340344649.1">
    <property type="nucleotide sequence ID" value="NZ_JBBKZT010000011.1"/>
</dbReference>
<organism evidence="1 2">
    <name type="scientific">Variovorax rhizosphaerae</name>
    <dbReference type="NCBI Taxonomy" id="1836200"/>
    <lineage>
        <taxon>Bacteria</taxon>
        <taxon>Pseudomonadati</taxon>
        <taxon>Pseudomonadota</taxon>
        <taxon>Betaproteobacteria</taxon>
        <taxon>Burkholderiales</taxon>
        <taxon>Comamonadaceae</taxon>
        <taxon>Variovorax</taxon>
    </lineage>
</organism>
<dbReference type="Proteomes" id="UP001385892">
    <property type="component" value="Unassembled WGS sequence"/>
</dbReference>
<name>A0ABU8WRP8_9BURK</name>
<sequence>MALAADISLKLDASALVSAFGNQLGVHASALVTIPVPDSSGDVGAIASGAASFDVGALGPTIERLAGQIGSGITALGGPGDLFGSITRALDSVELLTAGNLRGDIEALLAQLTAELEGGSRDGGLFGVLLRLSKLLADSPKGATLGALLNSLLGAVGITPPPAVGSVASLLPAIDALVRAIGGLMMLESVLEESQRLTAVVADRLDGPDMQRQFDQLLALAEPTLATRIAATDPADAAAVRATTDGLVQLADRIGNVEQELAAAMGLGEATLAYLDMQQVQQEVAAAAALLRDIDLGQLETLLRNALGGLSAFTSLDFSRAPAQSLDALLAQAEAQVATVAGQVAAWDPAALVEPLTSGIDSFTAPLADLSGLIESAVVSIRAALDAVKRVVVDLPLADLANAVTTLIEPIAQALQAIAALVGDIGAALETAAGEAVAALGAVEGTVDDFQAAVAAVFADARAFVDGLHLDAIAGQLTERIGEFTQALSQAQLKPYFDTAVGAIGSAADVVAAVPFSLLPESMKADVDAAIAPIKAVDLVAFETQIEGMVGIGPDGTFSAREDLDEAIAGIQVKFDALVEVLREHDPQQYLAQLDTQIGELADRIRELAPAVTLQPVQDLIDDVKAQIAGFDVRAQIQPLQDGFDQAIAAVQAYSPAALAAPIEARVTAARQKVLDTLAIEQWSPALDTIHTQAAAALALLDPAQLEGQLGDLLGQAQALVLKLPDGNSPQWIGTIVAALHTGSAARIYPHTFEAVSGWIDSRTGAAALGARSTAISGALKRTHDAVAAIDIAAFAGTLAARLAPVRTATASLAAALAGATPDQARLQAVVLRLDVQADWARLTANRDRYLALLDASLPIADTLARTGLSEVDATLDKLHRCLEPVLTLLNSLRAFVRATGLTEVDAGVPQMLRRLFEVAPPARLAGMTSPIFVAVRERVLALIDAVILPLKTAVARLQTLIAAIDLAPLTQAVDGVFQQVLAEVQALSPQVLLASPLAAVDALKAEVAAFDPLQALLTALDALRDTVARLLDKLSAEKLLADPVAIYREIVDALDALNLQALMAPVTELLDSIAHDVDEGLDETVAAFQRLQDALPSGGGGSSGSVDVEVTT</sequence>
<keyword evidence="2" id="KW-1185">Reference proteome</keyword>
<protein>
    <submittedName>
        <fullName evidence="1">Uncharacterized protein</fullName>
    </submittedName>
</protein>
<comment type="caution">
    <text evidence="1">The sequence shown here is derived from an EMBL/GenBank/DDBJ whole genome shotgun (WGS) entry which is preliminary data.</text>
</comment>
<gene>
    <name evidence="1" type="ORF">WKW82_22895</name>
</gene>
<dbReference type="EMBL" id="JBBKZT010000011">
    <property type="protein sequence ID" value="MEJ8849515.1"/>
    <property type="molecule type" value="Genomic_DNA"/>
</dbReference>
<evidence type="ECO:0000313" key="2">
    <source>
        <dbReference type="Proteomes" id="UP001385892"/>
    </source>
</evidence>